<comment type="caution">
    <text evidence="1">The sequence shown here is derived from an EMBL/GenBank/DDBJ whole genome shotgun (WGS) entry which is preliminary data.</text>
</comment>
<evidence type="ECO:0000313" key="2">
    <source>
        <dbReference type="Proteomes" id="UP000649829"/>
    </source>
</evidence>
<protein>
    <submittedName>
        <fullName evidence="1">Uncharacterized protein</fullName>
    </submittedName>
</protein>
<dbReference type="EMBL" id="BMLF01000008">
    <property type="protein sequence ID" value="GGM16384.1"/>
    <property type="molecule type" value="Genomic_DNA"/>
</dbReference>
<name>A0A917TAB0_9RHOB</name>
<evidence type="ECO:0000313" key="1">
    <source>
        <dbReference type="EMBL" id="GGM16384.1"/>
    </source>
</evidence>
<dbReference type="RefSeq" id="WP_156954788.1">
    <property type="nucleotide sequence ID" value="NZ_BMLF01000008.1"/>
</dbReference>
<accession>A0A917TAB0</accession>
<proteinExistence type="predicted"/>
<keyword evidence="2" id="KW-1185">Reference proteome</keyword>
<gene>
    <name evidence="1" type="ORF">GCM10011534_42860</name>
</gene>
<sequence>MNAATAGIVVDVAGDAPHLGKTAGIEQCLNPFAGRQAAAGMLPGLCLSAAHLAADAAAGVQFCRILAFGGAFGAHGKGTPGL</sequence>
<dbReference type="AlphaFoldDB" id="A0A917TAB0"/>
<reference evidence="1" key="2">
    <citation type="submission" date="2020-09" db="EMBL/GenBank/DDBJ databases">
        <authorList>
            <person name="Sun Q."/>
            <person name="Zhou Y."/>
        </authorList>
    </citation>
    <scope>NUCLEOTIDE SEQUENCE</scope>
    <source>
        <strain evidence="1">CGMCC 1.6293</strain>
    </source>
</reference>
<dbReference type="Proteomes" id="UP000649829">
    <property type="component" value="Unassembled WGS sequence"/>
</dbReference>
<reference evidence="1" key="1">
    <citation type="journal article" date="2014" name="Int. J. Syst. Evol. Microbiol.">
        <title>Complete genome sequence of Corynebacterium casei LMG S-19264T (=DSM 44701T), isolated from a smear-ripened cheese.</title>
        <authorList>
            <consortium name="US DOE Joint Genome Institute (JGI-PGF)"/>
            <person name="Walter F."/>
            <person name="Albersmeier A."/>
            <person name="Kalinowski J."/>
            <person name="Ruckert C."/>
        </authorList>
    </citation>
    <scope>NUCLEOTIDE SEQUENCE</scope>
    <source>
        <strain evidence="1">CGMCC 1.6293</strain>
    </source>
</reference>
<organism evidence="1 2">
    <name type="scientific">Pseudooceanicola nanhaiensis</name>
    <dbReference type="NCBI Taxonomy" id="375761"/>
    <lineage>
        <taxon>Bacteria</taxon>
        <taxon>Pseudomonadati</taxon>
        <taxon>Pseudomonadota</taxon>
        <taxon>Alphaproteobacteria</taxon>
        <taxon>Rhodobacterales</taxon>
        <taxon>Paracoccaceae</taxon>
        <taxon>Pseudooceanicola</taxon>
    </lineage>
</organism>